<keyword evidence="2 5" id="KW-0489">Methyltransferase</keyword>
<dbReference type="Proteomes" id="UP000242205">
    <property type="component" value="Chromosome"/>
</dbReference>
<dbReference type="InterPro" id="IPR053888">
    <property type="entry name" value="MRM3-like_sub_bind"/>
</dbReference>
<keyword evidence="3 5" id="KW-0808">Transferase</keyword>
<evidence type="ECO:0000256" key="1">
    <source>
        <dbReference type="ARBA" id="ARBA00007228"/>
    </source>
</evidence>
<dbReference type="Pfam" id="PF22435">
    <property type="entry name" value="MRM3-like_sub_bind"/>
    <property type="match status" value="1"/>
</dbReference>
<dbReference type="SUPFAM" id="SSF75217">
    <property type="entry name" value="alpha/beta knot"/>
    <property type="match status" value="1"/>
</dbReference>
<dbReference type="InterPro" id="IPR029028">
    <property type="entry name" value="Alpha/beta_knot_MTases"/>
</dbReference>
<reference evidence="5 6" key="1">
    <citation type="submission" date="2018-01" db="EMBL/GenBank/DDBJ databases">
        <authorList>
            <person name="Fu G.-Y."/>
        </authorList>
    </citation>
    <scope>NUCLEOTIDE SEQUENCE [LARGE SCALE GENOMIC DNA]</scope>
    <source>
        <strain evidence="5 6">SY39</strain>
    </source>
</reference>
<dbReference type="AlphaFoldDB" id="A0A2I6S6B2"/>
<dbReference type="SUPFAM" id="SSF55315">
    <property type="entry name" value="L30e-like"/>
    <property type="match status" value="1"/>
</dbReference>
<dbReference type="Gene3D" id="3.40.1280.10">
    <property type="match status" value="1"/>
</dbReference>
<evidence type="ECO:0000256" key="3">
    <source>
        <dbReference type="ARBA" id="ARBA00022679"/>
    </source>
</evidence>
<dbReference type="GO" id="GO:0003723">
    <property type="term" value="F:RNA binding"/>
    <property type="evidence" value="ECO:0007669"/>
    <property type="project" value="InterPro"/>
</dbReference>
<dbReference type="InterPro" id="IPR029026">
    <property type="entry name" value="tRNA_m1G_MTases_N"/>
</dbReference>
<comment type="similarity">
    <text evidence="1">Belongs to the class IV-like SAM-binding methyltransferase superfamily. RNA methyltransferase TrmH family.</text>
</comment>
<dbReference type="CDD" id="cd18095">
    <property type="entry name" value="SpoU-like_rRNA-MTase"/>
    <property type="match status" value="1"/>
</dbReference>
<feature type="domain" description="RNA 2-O ribose methyltransferase substrate binding" evidence="4">
    <location>
        <begin position="32"/>
        <end position="106"/>
    </location>
</feature>
<dbReference type="GO" id="GO:0008173">
    <property type="term" value="F:RNA methyltransferase activity"/>
    <property type="evidence" value="ECO:0007669"/>
    <property type="project" value="InterPro"/>
</dbReference>
<dbReference type="Pfam" id="PF00588">
    <property type="entry name" value="SpoU_methylase"/>
    <property type="match status" value="1"/>
</dbReference>
<dbReference type="Gene3D" id="3.30.1330.30">
    <property type="match status" value="1"/>
</dbReference>
<dbReference type="InterPro" id="IPR029064">
    <property type="entry name" value="Ribosomal_eL30-like_sf"/>
</dbReference>
<dbReference type="InterPro" id="IPR051259">
    <property type="entry name" value="rRNA_Methyltransferase"/>
</dbReference>
<dbReference type="GO" id="GO:0032259">
    <property type="term" value="P:methylation"/>
    <property type="evidence" value="ECO:0007669"/>
    <property type="project" value="UniProtKB-KW"/>
</dbReference>
<keyword evidence="6" id="KW-1185">Reference proteome</keyword>
<dbReference type="SMART" id="SM00967">
    <property type="entry name" value="SpoU_sub_bind"/>
    <property type="match status" value="1"/>
</dbReference>
<dbReference type="GO" id="GO:0005737">
    <property type="term" value="C:cytoplasm"/>
    <property type="evidence" value="ECO:0007669"/>
    <property type="project" value="UniProtKB-ARBA"/>
</dbReference>
<dbReference type="InterPro" id="IPR013123">
    <property type="entry name" value="SpoU_subst-bd"/>
</dbReference>
<sequence length="264" mass="27317">MKHVSSRDNALLRRLRRLATSARERRESGLTLLDGVHLVEAAEAAGVILQELLVSEHGVQQPEIDALLARHPGVAVTLVPDTLFAHASPVDSPSGVLALIATPPETDASLSSSVIVLDGVQDPGNLGTILRTAAAAGVGDALLTTGCAQAWAPRTLRAGMGGHFRLHIRERVDVSTALAGFQGRIVATGVGANARSLYETELTGAVVWLFGAEGAGLSPAVAALATDVVTIPMPGEVESLNVGAAAAVCLFEQVRQRLGTALNR</sequence>
<dbReference type="OrthoDB" id="9794400at2"/>
<evidence type="ECO:0000313" key="5">
    <source>
        <dbReference type="EMBL" id="AUN94795.1"/>
    </source>
</evidence>
<gene>
    <name evidence="5" type="ORF">C0099_07520</name>
</gene>
<proteinExistence type="inferred from homology"/>
<accession>A0A2I6S6B2</accession>
<dbReference type="RefSeq" id="WP_102246862.1">
    <property type="nucleotide sequence ID" value="NZ_CP025682.1"/>
</dbReference>
<name>A0A2I6S6B2_9RHOO</name>
<dbReference type="PANTHER" id="PTHR43191:SF2">
    <property type="entry name" value="RRNA METHYLTRANSFERASE 3, MITOCHONDRIAL"/>
    <property type="match status" value="1"/>
</dbReference>
<dbReference type="EMBL" id="CP025682">
    <property type="protein sequence ID" value="AUN94795.1"/>
    <property type="molecule type" value="Genomic_DNA"/>
</dbReference>
<organism evidence="5 6">
    <name type="scientific">Pseudazoarcus pumilus</name>
    <dbReference type="NCBI Taxonomy" id="2067960"/>
    <lineage>
        <taxon>Bacteria</taxon>
        <taxon>Pseudomonadati</taxon>
        <taxon>Pseudomonadota</taxon>
        <taxon>Betaproteobacteria</taxon>
        <taxon>Rhodocyclales</taxon>
        <taxon>Zoogloeaceae</taxon>
        <taxon>Pseudazoarcus</taxon>
    </lineage>
</organism>
<dbReference type="KEGG" id="atw:C0099_07520"/>
<dbReference type="InterPro" id="IPR001537">
    <property type="entry name" value="SpoU_MeTrfase"/>
</dbReference>
<evidence type="ECO:0000313" key="6">
    <source>
        <dbReference type="Proteomes" id="UP000242205"/>
    </source>
</evidence>
<evidence type="ECO:0000256" key="2">
    <source>
        <dbReference type="ARBA" id="ARBA00022603"/>
    </source>
</evidence>
<protein>
    <submittedName>
        <fullName evidence="5">RNA methyltransferase</fullName>
    </submittedName>
</protein>
<dbReference type="PANTHER" id="PTHR43191">
    <property type="entry name" value="RRNA METHYLTRANSFERASE 3"/>
    <property type="match status" value="1"/>
</dbReference>
<evidence type="ECO:0000259" key="4">
    <source>
        <dbReference type="SMART" id="SM00967"/>
    </source>
</evidence>
<dbReference type="GO" id="GO:0006396">
    <property type="term" value="P:RNA processing"/>
    <property type="evidence" value="ECO:0007669"/>
    <property type="project" value="InterPro"/>
</dbReference>